<comment type="caution">
    <text evidence="1">The sequence shown here is derived from an EMBL/GenBank/DDBJ whole genome shotgun (WGS) entry which is preliminary data.</text>
</comment>
<keyword evidence="2" id="KW-1185">Reference proteome</keyword>
<proteinExistence type="predicted"/>
<reference evidence="1" key="1">
    <citation type="submission" date="2021-06" db="EMBL/GenBank/DDBJ databases">
        <authorList>
            <person name="Kallberg Y."/>
            <person name="Tangrot J."/>
            <person name="Rosling A."/>
        </authorList>
    </citation>
    <scope>NUCLEOTIDE SEQUENCE</scope>
    <source>
        <strain evidence="1">MA453B</strain>
    </source>
</reference>
<dbReference type="EMBL" id="CAJVPY010048962">
    <property type="protein sequence ID" value="CAG8812571.1"/>
    <property type="molecule type" value="Genomic_DNA"/>
</dbReference>
<evidence type="ECO:0000313" key="2">
    <source>
        <dbReference type="Proteomes" id="UP000789405"/>
    </source>
</evidence>
<name>A0A9N9K5C5_9GLOM</name>
<feature type="non-terminal residue" evidence="1">
    <location>
        <position position="53"/>
    </location>
</feature>
<evidence type="ECO:0000313" key="1">
    <source>
        <dbReference type="EMBL" id="CAG8812571.1"/>
    </source>
</evidence>
<dbReference type="Proteomes" id="UP000789405">
    <property type="component" value="Unassembled WGS sequence"/>
</dbReference>
<feature type="non-terminal residue" evidence="1">
    <location>
        <position position="1"/>
    </location>
</feature>
<dbReference type="AlphaFoldDB" id="A0A9N9K5C5"/>
<protein>
    <submittedName>
        <fullName evidence="1">6577_t:CDS:1</fullName>
    </submittedName>
</protein>
<gene>
    <name evidence="1" type="ORF">DERYTH_LOCUS25652</name>
</gene>
<sequence>NPTTEDQDNTFSTIDTIDREESLYNSSTGNLIAHLQDVRSIINDDVESRTSKK</sequence>
<accession>A0A9N9K5C5</accession>
<dbReference type="OrthoDB" id="10341582at2759"/>
<organism evidence="1 2">
    <name type="scientific">Dentiscutata erythropus</name>
    <dbReference type="NCBI Taxonomy" id="1348616"/>
    <lineage>
        <taxon>Eukaryota</taxon>
        <taxon>Fungi</taxon>
        <taxon>Fungi incertae sedis</taxon>
        <taxon>Mucoromycota</taxon>
        <taxon>Glomeromycotina</taxon>
        <taxon>Glomeromycetes</taxon>
        <taxon>Diversisporales</taxon>
        <taxon>Gigasporaceae</taxon>
        <taxon>Dentiscutata</taxon>
    </lineage>
</organism>